<proteinExistence type="predicted"/>
<dbReference type="Proteomes" id="UP000308600">
    <property type="component" value="Unassembled WGS sequence"/>
</dbReference>
<accession>A0ACD3B5V7</accession>
<keyword evidence="2" id="KW-1185">Reference proteome</keyword>
<organism evidence="1 2">
    <name type="scientific">Pluteus cervinus</name>
    <dbReference type="NCBI Taxonomy" id="181527"/>
    <lineage>
        <taxon>Eukaryota</taxon>
        <taxon>Fungi</taxon>
        <taxon>Dikarya</taxon>
        <taxon>Basidiomycota</taxon>
        <taxon>Agaricomycotina</taxon>
        <taxon>Agaricomycetes</taxon>
        <taxon>Agaricomycetidae</taxon>
        <taxon>Agaricales</taxon>
        <taxon>Pluteineae</taxon>
        <taxon>Pluteaceae</taxon>
        <taxon>Pluteus</taxon>
    </lineage>
</organism>
<sequence>MFNAIRAASLRSGVRAFSTTPTRRADLSKLTLIGTLTREPEARQTKNDKEYVMYTVATTNYPPPPPDANGDRRPSATTWHRILSFQDHANRYLRTLRKGSKVFVEASFELREPEPGADPSTPQGQRQIFLRHENIRVLYSPRHEESNQEEEHF</sequence>
<evidence type="ECO:0000313" key="1">
    <source>
        <dbReference type="EMBL" id="TFK73004.1"/>
    </source>
</evidence>
<gene>
    <name evidence="1" type="ORF">BDN72DRAFT_835320</name>
</gene>
<evidence type="ECO:0000313" key="2">
    <source>
        <dbReference type="Proteomes" id="UP000308600"/>
    </source>
</evidence>
<protein>
    <submittedName>
        <fullName evidence="1">Uncharacterized protein</fullName>
    </submittedName>
</protein>
<name>A0ACD3B5V7_9AGAR</name>
<reference evidence="1 2" key="1">
    <citation type="journal article" date="2019" name="Nat. Ecol. Evol.">
        <title>Megaphylogeny resolves global patterns of mushroom evolution.</title>
        <authorList>
            <person name="Varga T."/>
            <person name="Krizsan K."/>
            <person name="Foldi C."/>
            <person name="Dima B."/>
            <person name="Sanchez-Garcia M."/>
            <person name="Sanchez-Ramirez S."/>
            <person name="Szollosi G.J."/>
            <person name="Szarkandi J.G."/>
            <person name="Papp V."/>
            <person name="Albert L."/>
            <person name="Andreopoulos W."/>
            <person name="Angelini C."/>
            <person name="Antonin V."/>
            <person name="Barry K.W."/>
            <person name="Bougher N.L."/>
            <person name="Buchanan P."/>
            <person name="Buyck B."/>
            <person name="Bense V."/>
            <person name="Catcheside P."/>
            <person name="Chovatia M."/>
            <person name="Cooper J."/>
            <person name="Damon W."/>
            <person name="Desjardin D."/>
            <person name="Finy P."/>
            <person name="Geml J."/>
            <person name="Haridas S."/>
            <person name="Hughes K."/>
            <person name="Justo A."/>
            <person name="Karasinski D."/>
            <person name="Kautmanova I."/>
            <person name="Kiss B."/>
            <person name="Kocsube S."/>
            <person name="Kotiranta H."/>
            <person name="LaButti K.M."/>
            <person name="Lechner B.E."/>
            <person name="Liimatainen K."/>
            <person name="Lipzen A."/>
            <person name="Lukacs Z."/>
            <person name="Mihaltcheva S."/>
            <person name="Morgado L.N."/>
            <person name="Niskanen T."/>
            <person name="Noordeloos M.E."/>
            <person name="Ohm R.A."/>
            <person name="Ortiz-Santana B."/>
            <person name="Ovrebo C."/>
            <person name="Racz N."/>
            <person name="Riley R."/>
            <person name="Savchenko A."/>
            <person name="Shiryaev A."/>
            <person name="Soop K."/>
            <person name="Spirin V."/>
            <person name="Szebenyi C."/>
            <person name="Tomsovsky M."/>
            <person name="Tulloss R.E."/>
            <person name="Uehling J."/>
            <person name="Grigoriev I.V."/>
            <person name="Vagvolgyi C."/>
            <person name="Papp T."/>
            <person name="Martin F.M."/>
            <person name="Miettinen O."/>
            <person name="Hibbett D.S."/>
            <person name="Nagy L.G."/>
        </authorList>
    </citation>
    <scope>NUCLEOTIDE SEQUENCE [LARGE SCALE GENOMIC DNA]</scope>
    <source>
        <strain evidence="1 2">NL-1719</strain>
    </source>
</reference>
<dbReference type="EMBL" id="ML208279">
    <property type="protein sequence ID" value="TFK73004.1"/>
    <property type="molecule type" value="Genomic_DNA"/>
</dbReference>